<sequence>MDDLPNEVLSHILSYLLTEREKSRLREDWIDAILPARLQSENTIEDEFASWHQLLETESIRNAVRRVAIETAPWDDYQDDGDISPWPKSWLVRGDWPEFESAINRICDMPYLDCLEVRFSSLCLSEEYPEAVFEPTATRHRTLEIISNALRDRESRPNRSIVRGLVLNDLEDVPLPQDLTNNLLQKIERLHMFFAYEDGQREKPEFSRYLQGNLLPSVAERVVELTLTGDVWGALPNEFNCRGLLFPCLKRLTLDYYIILRKDQFDWVLNQNSLVDLKLYSCAIATHCFVDPPEYQNWGVNLYGWQKMVDLRSDADLSKHPLVAGTSQFGALQYDIGWYVSGLRWATMFDRIREKMPQLRNFSFENTAWGIYFQGYARGPDKDPLSGRYRTFDEFWCNRPYDPVTAPTVSGLFDENAPSSPVNLYARTETADREALERLTEQTRRRRLGEE</sequence>
<gene>
    <name evidence="1" type="ORF">FBEOM_9599</name>
</gene>
<reference evidence="1" key="1">
    <citation type="journal article" date="2017" name="Mycologia">
        <title>Fusarium algeriense, sp. nov., a novel toxigenic crown rot pathogen of durum wheat from Algeria is nested in the Fusarium burgessii species complex.</title>
        <authorList>
            <person name="Laraba I."/>
            <person name="Keddad A."/>
            <person name="Boureghda H."/>
            <person name="Abdallah N."/>
            <person name="Vaughan M.M."/>
            <person name="Proctor R.H."/>
            <person name="Busman M."/>
            <person name="O'Donnell K."/>
        </authorList>
    </citation>
    <scope>NUCLEOTIDE SEQUENCE</scope>
    <source>
        <strain evidence="1">NRRL 25174</strain>
    </source>
</reference>
<dbReference type="PANTHER" id="PTHR42057:SF2">
    <property type="entry name" value="F-BOX DOMAIN PROTEIN (AFU_ORTHOLOGUE AFUA_4G00200)-RELATED"/>
    <property type="match status" value="1"/>
</dbReference>
<dbReference type="Proteomes" id="UP000730481">
    <property type="component" value="Unassembled WGS sequence"/>
</dbReference>
<protein>
    <recommendedName>
        <fullName evidence="3">F-box domain-containing protein</fullName>
    </recommendedName>
</protein>
<dbReference type="AlphaFoldDB" id="A0A9P5AD34"/>
<evidence type="ECO:0000313" key="2">
    <source>
        <dbReference type="Proteomes" id="UP000730481"/>
    </source>
</evidence>
<dbReference type="PANTHER" id="PTHR42057">
    <property type="entry name" value="F-BOX DOMAIN PROTEIN (AFU_ORTHOLOGUE AFUA_4G00200)"/>
    <property type="match status" value="1"/>
</dbReference>
<keyword evidence="2" id="KW-1185">Reference proteome</keyword>
<name>A0A9P5AD34_9HYPO</name>
<comment type="caution">
    <text evidence="1">The sequence shown here is derived from an EMBL/GenBank/DDBJ whole genome shotgun (WGS) entry which is preliminary data.</text>
</comment>
<organism evidence="1 2">
    <name type="scientific">Fusarium beomiforme</name>
    <dbReference type="NCBI Taxonomy" id="44412"/>
    <lineage>
        <taxon>Eukaryota</taxon>
        <taxon>Fungi</taxon>
        <taxon>Dikarya</taxon>
        <taxon>Ascomycota</taxon>
        <taxon>Pezizomycotina</taxon>
        <taxon>Sordariomycetes</taxon>
        <taxon>Hypocreomycetidae</taxon>
        <taxon>Hypocreales</taxon>
        <taxon>Nectriaceae</taxon>
        <taxon>Fusarium</taxon>
        <taxon>Fusarium burgessii species complex</taxon>
    </lineage>
</organism>
<evidence type="ECO:0008006" key="3">
    <source>
        <dbReference type="Google" id="ProtNLM"/>
    </source>
</evidence>
<accession>A0A9P5AD34</accession>
<reference evidence="1" key="2">
    <citation type="submission" date="2020-02" db="EMBL/GenBank/DDBJ databases">
        <title>Identification and distribution of gene clusters putatively required for synthesis of sphingolipid metabolism inhibitors in phylogenetically diverse species of the filamentous fungus Fusarium.</title>
        <authorList>
            <person name="Kim H.-S."/>
            <person name="Busman M."/>
            <person name="Brown D.W."/>
            <person name="Divon H."/>
            <person name="Uhlig S."/>
            <person name="Proctor R.H."/>
        </authorList>
    </citation>
    <scope>NUCLEOTIDE SEQUENCE</scope>
    <source>
        <strain evidence="1">NRRL 25174</strain>
    </source>
</reference>
<dbReference type="OrthoDB" id="3140657at2759"/>
<dbReference type="EMBL" id="PVQB02000489">
    <property type="protein sequence ID" value="KAF4336519.1"/>
    <property type="molecule type" value="Genomic_DNA"/>
</dbReference>
<evidence type="ECO:0000313" key="1">
    <source>
        <dbReference type="EMBL" id="KAF4336519.1"/>
    </source>
</evidence>
<proteinExistence type="predicted"/>